<dbReference type="Gene3D" id="3.40.50.300">
    <property type="entry name" value="P-loop containing nucleotide triphosphate hydrolases"/>
    <property type="match status" value="2"/>
</dbReference>
<evidence type="ECO:0000313" key="7">
    <source>
        <dbReference type="EMBL" id="KAL1277389.1"/>
    </source>
</evidence>
<keyword evidence="1" id="KW-0963">Cytoplasm</keyword>
<sequence>MVVLKMESSEKLLSSRLLSLLKNGQWGKDDVVNLFKALAKEFNSSNEDFHTWLMKILHQVEIHKIQMSDLTFQNGKIVDHVKAKMNEIGTHEKSLDDIVDEIHQQGNIDEEMMSQVKDIVSSVSECLRFSESDSAAPHLQGIKQKLFKICKAVQTRSKDRITPRVTQMVSWCILVLSKSSRLVQVLTGEGKSCIVAMFAAYQAMMGKTPDIISSSPVLAERDAKEWFDFYKELNVTVDSNINKSERELKKCYECKVVYGTTVSFAADWLRQRFLRQDVRSERAFQCVIVDEVDSLMLDKGLEVVYLSTEIPLMESLNGILAEIWLIINQLKRLETGEILGPVQLLSQLLSEIITENKNIDQHSIVQMAVEAGIMPIKSLKQTKENMTNALKQLDNASVMQMVAFLTIFVKNIPIYFIKLYIEGPDGTLQKLQEISPADTNKRQEISVLLLGNGKCCVVHSEEDSLDPSLRKKIKKSYQSESAKELNKSRIPGLEDLISGKMQTWFGSALLATKLTLGHEYVLHGEGVAPVDYSSTGVVQNDMRWGEGLQQFLEMKHQTKLSNMTLITNFMSNVGLFKKYTNQIYGITGTLGDQTELDMVKKVYNGIDTCEIPSFRQRKLYELEGMIIAEEDEWIQTICKVVKHQVTPTVYRGPRAALIICETINLAEMFHKTLSDTISLVNLKLYVNNNLDNSTITNSTVQAGVVIIATNLAGRGTDLKVSGSVNEAGGLFVMQTFLPLNDRVEQQAFGRTARQGNPGSAQIIMCASHFSDNLKLMMGEKTSLTSLLSCPDNLSKQMSKENVFEKAVNRYLENRSSQNHDAMISALTALLTTNSGNLEKAKDARNTGVKNRLSGFLEKDIPEITQKEELFSVYLDFLDNIYEDDIFSDQRDVIVSSLHECWGLWLLMYFSQEKSTEKITSLKEQLKGDLLSAKQKLLSKQSPSSMVYYYIRAGNNLREQERLAESIEMYTKALEAGASVEIIPLYNRALATIMKKNTGYIAKALADLENADKAINSYKSHLAHILACVKSSRQDLTTEGDTLLSKQFQMKCMIVDQLKINIQDAVMKLKRTESRGGNVRLLDKHTIFLAEDSLKRAIIRRDMSLPERLALIVIEDFIKRGEIKRRDVNLAEKFALLYAEDNTKRAERRGDVILTERLLFLLLEDSIHSSQKILQELMLEYEHIRSLGLDTIFTLDTIFSLMGFLSKVFR</sequence>
<feature type="domain" description="SecA family profile" evidence="6">
    <location>
        <begin position="63"/>
        <end position="809"/>
    </location>
</feature>
<dbReference type="EMBL" id="JAYMGO010000003">
    <property type="protein sequence ID" value="KAL1277389.1"/>
    <property type="molecule type" value="Genomic_DNA"/>
</dbReference>
<dbReference type="PROSITE" id="PS51196">
    <property type="entry name" value="SECA_MOTOR_DEAD"/>
    <property type="match status" value="1"/>
</dbReference>
<gene>
    <name evidence="7" type="ORF">QQF64_024062</name>
</gene>
<proteinExistence type="predicted"/>
<dbReference type="PROSITE" id="PS51192">
    <property type="entry name" value="HELICASE_ATP_BIND_1"/>
    <property type="match status" value="1"/>
</dbReference>
<dbReference type="Pfam" id="PF07517">
    <property type="entry name" value="SecA_DEAD"/>
    <property type="match status" value="1"/>
</dbReference>
<dbReference type="Gene3D" id="3.90.1440.10">
    <property type="entry name" value="SecA, preprotein cross-linking domain"/>
    <property type="match status" value="1"/>
</dbReference>
<dbReference type="SUPFAM" id="SSF52540">
    <property type="entry name" value="P-loop containing nucleoside triphosphate hydrolases"/>
    <property type="match status" value="2"/>
</dbReference>
<reference evidence="7 8" key="1">
    <citation type="submission" date="2023-09" db="EMBL/GenBank/DDBJ databases">
        <authorList>
            <person name="Wang M."/>
        </authorList>
    </citation>
    <scope>NUCLEOTIDE SEQUENCE [LARGE SCALE GENOMIC DNA]</scope>
    <source>
        <strain evidence="7">GT-2023</strain>
        <tissue evidence="7">Liver</tissue>
    </source>
</reference>
<comment type="caution">
    <text evidence="7">The sequence shown here is derived from an EMBL/GenBank/DDBJ whole genome shotgun (WGS) entry which is preliminary data.</text>
</comment>
<accession>A0ABR3NKF2</accession>
<keyword evidence="2" id="KW-0653">Protein transport</keyword>
<dbReference type="SUPFAM" id="SSF48452">
    <property type="entry name" value="TPR-like"/>
    <property type="match status" value="1"/>
</dbReference>
<protein>
    <recommendedName>
        <fullName evidence="9">Protein translocase subunit SecA</fullName>
    </recommendedName>
</protein>
<dbReference type="InterPro" id="IPR027417">
    <property type="entry name" value="P-loop_NTPase"/>
</dbReference>
<evidence type="ECO:0000256" key="3">
    <source>
        <dbReference type="ARBA" id="ARBA00023010"/>
    </source>
</evidence>
<dbReference type="InterPro" id="IPR000185">
    <property type="entry name" value="SecA"/>
</dbReference>
<evidence type="ECO:0000313" key="8">
    <source>
        <dbReference type="Proteomes" id="UP001558613"/>
    </source>
</evidence>
<evidence type="ECO:0000256" key="1">
    <source>
        <dbReference type="ARBA" id="ARBA00022490"/>
    </source>
</evidence>
<dbReference type="PANTHER" id="PTHR30612">
    <property type="entry name" value="SECA INNER MEMBRANE COMPONENT OF SEC PROTEIN SECRETION SYSTEM"/>
    <property type="match status" value="1"/>
</dbReference>
<dbReference type="InterPro" id="IPR014018">
    <property type="entry name" value="SecA_motor_DEAD"/>
</dbReference>
<dbReference type="InterPro" id="IPR011990">
    <property type="entry name" value="TPR-like_helical_dom_sf"/>
</dbReference>
<dbReference type="PRINTS" id="PR00906">
    <property type="entry name" value="SECA"/>
</dbReference>
<dbReference type="InterPro" id="IPR001650">
    <property type="entry name" value="Helicase_C-like"/>
</dbReference>
<evidence type="ECO:0000259" key="5">
    <source>
        <dbReference type="PROSITE" id="PS51194"/>
    </source>
</evidence>
<dbReference type="Proteomes" id="UP001558613">
    <property type="component" value="Unassembled WGS sequence"/>
</dbReference>
<feature type="domain" description="Helicase C-terminal" evidence="5">
    <location>
        <begin position="644"/>
        <end position="801"/>
    </location>
</feature>
<dbReference type="PANTHER" id="PTHR30612:SF0">
    <property type="entry name" value="CHLOROPLAST PROTEIN-TRANSPORTING ATPASE"/>
    <property type="match status" value="1"/>
</dbReference>
<keyword evidence="2" id="KW-0813">Transport</keyword>
<dbReference type="SMART" id="SM00957">
    <property type="entry name" value="SecA_DEAD"/>
    <property type="match status" value="1"/>
</dbReference>
<dbReference type="PROSITE" id="PS51194">
    <property type="entry name" value="HELICASE_CTER"/>
    <property type="match status" value="1"/>
</dbReference>
<evidence type="ECO:0000259" key="4">
    <source>
        <dbReference type="PROSITE" id="PS51192"/>
    </source>
</evidence>
<dbReference type="InterPro" id="IPR011115">
    <property type="entry name" value="SecA_DEAD"/>
</dbReference>
<evidence type="ECO:0000259" key="6">
    <source>
        <dbReference type="PROSITE" id="PS51196"/>
    </source>
</evidence>
<dbReference type="InterPro" id="IPR014001">
    <property type="entry name" value="Helicase_ATP-bd"/>
</dbReference>
<evidence type="ECO:0000256" key="2">
    <source>
        <dbReference type="ARBA" id="ARBA00022927"/>
    </source>
</evidence>
<feature type="domain" description="Helicase ATP-binding" evidence="4">
    <location>
        <begin position="172"/>
        <end position="307"/>
    </location>
</feature>
<keyword evidence="8" id="KW-1185">Reference proteome</keyword>
<name>A0ABR3NKF2_9TELE</name>
<organism evidence="7 8">
    <name type="scientific">Cirrhinus molitorella</name>
    <name type="common">mud carp</name>
    <dbReference type="NCBI Taxonomy" id="172907"/>
    <lineage>
        <taxon>Eukaryota</taxon>
        <taxon>Metazoa</taxon>
        <taxon>Chordata</taxon>
        <taxon>Craniata</taxon>
        <taxon>Vertebrata</taxon>
        <taxon>Euteleostomi</taxon>
        <taxon>Actinopterygii</taxon>
        <taxon>Neopterygii</taxon>
        <taxon>Teleostei</taxon>
        <taxon>Ostariophysi</taxon>
        <taxon>Cypriniformes</taxon>
        <taxon>Cyprinidae</taxon>
        <taxon>Labeoninae</taxon>
        <taxon>Labeonini</taxon>
        <taxon>Cirrhinus</taxon>
    </lineage>
</organism>
<keyword evidence="3" id="KW-0811">Translocation</keyword>
<evidence type="ECO:0008006" key="9">
    <source>
        <dbReference type="Google" id="ProtNLM"/>
    </source>
</evidence>